<dbReference type="PANTHER" id="PTHR12756">
    <property type="entry name" value="CYTOSOLIC CARBOXYPEPTIDASE"/>
    <property type="match status" value="1"/>
</dbReference>
<evidence type="ECO:0000256" key="2">
    <source>
        <dbReference type="PROSITE-ProRule" id="PRU01379"/>
    </source>
</evidence>
<keyword evidence="5" id="KW-0378">Hydrolase</keyword>
<dbReference type="Proteomes" id="UP000318741">
    <property type="component" value="Chromosome"/>
</dbReference>
<proteinExistence type="inferred from homology"/>
<dbReference type="SUPFAM" id="SSF53187">
    <property type="entry name" value="Zn-dependent exopeptidases"/>
    <property type="match status" value="1"/>
</dbReference>
<evidence type="ECO:0000256" key="3">
    <source>
        <dbReference type="SAM" id="SignalP"/>
    </source>
</evidence>
<dbReference type="PANTHER" id="PTHR12756:SF11">
    <property type="entry name" value="CYTOSOLIC CARBOXYPEPTIDASE 1"/>
    <property type="match status" value="1"/>
</dbReference>
<feature type="signal peptide" evidence="3">
    <location>
        <begin position="1"/>
        <end position="26"/>
    </location>
</feature>
<organism evidence="5 6">
    <name type="scientific">Alienimonas californiensis</name>
    <dbReference type="NCBI Taxonomy" id="2527989"/>
    <lineage>
        <taxon>Bacteria</taxon>
        <taxon>Pseudomonadati</taxon>
        <taxon>Planctomycetota</taxon>
        <taxon>Planctomycetia</taxon>
        <taxon>Planctomycetales</taxon>
        <taxon>Planctomycetaceae</taxon>
        <taxon>Alienimonas</taxon>
    </lineage>
</organism>
<evidence type="ECO:0000313" key="6">
    <source>
        <dbReference type="Proteomes" id="UP000318741"/>
    </source>
</evidence>
<dbReference type="RefSeq" id="WP_207622053.1">
    <property type="nucleotide sequence ID" value="NZ_CP036265.1"/>
</dbReference>
<evidence type="ECO:0000256" key="1">
    <source>
        <dbReference type="ARBA" id="ARBA00001947"/>
    </source>
</evidence>
<dbReference type="AlphaFoldDB" id="A0A517PEZ5"/>
<keyword evidence="5" id="KW-0121">Carboxypeptidase</keyword>
<dbReference type="Gene3D" id="3.40.630.10">
    <property type="entry name" value="Zn peptidases"/>
    <property type="match status" value="1"/>
</dbReference>
<keyword evidence="3" id="KW-0732">Signal</keyword>
<comment type="cofactor">
    <cofactor evidence="1">
        <name>Zn(2+)</name>
        <dbReference type="ChEBI" id="CHEBI:29105"/>
    </cofactor>
</comment>
<name>A0A517PEZ5_9PLAN</name>
<dbReference type="GO" id="GO:0004181">
    <property type="term" value="F:metallocarboxypeptidase activity"/>
    <property type="evidence" value="ECO:0007669"/>
    <property type="project" value="InterPro"/>
</dbReference>
<dbReference type="KEGG" id="acaf:CA12_40800"/>
<dbReference type="GO" id="GO:0006508">
    <property type="term" value="P:proteolysis"/>
    <property type="evidence" value="ECO:0007669"/>
    <property type="project" value="InterPro"/>
</dbReference>
<keyword evidence="6" id="KW-1185">Reference proteome</keyword>
<gene>
    <name evidence="5" type="ORF">CA12_40800</name>
</gene>
<dbReference type="GO" id="GO:0008270">
    <property type="term" value="F:zinc ion binding"/>
    <property type="evidence" value="ECO:0007669"/>
    <property type="project" value="InterPro"/>
</dbReference>
<feature type="domain" description="Peptidase M14" evidence="4">
    <location>
        <begin position="567"/>
        <end position="827"/>
    </location>
</feature>
<dbReference type="Gene3D" id="2.60.40.3120">
    <property type="match status" value="1"/>
</dbReference>
<evidence type="ECO:0000313" key="5">
    <source>
        <dbReference type="EMBL" id="QDT17942.1"/>
    </source>
</evidence>
<dbReference type="EMBL" id="CP036265">
    <property type="protein sequence ID" value="QDT17942.1"/>
    <property type="molecule type" value="Genomic_DNA"/>
</dbReference>
<sequence precursor="true">MFVRRAAVVLALTAPLWLASPEPADAGPAPETPPDPALEAQAERAWAVVWDRFFIEETETFADYLSSYEPGRELAHLPTAAEVRRQFPNPCGYGTGMEDGMILGGALLSAIVDRHAVTGDDDLREPAATVFRGVRRCATVHGVPGFFARNVCREDGESVYLNSSRDQYTHGVHGLWQYLRSPLADDETKAQIRPLLAAAADRMIAFATPENGYDFGRADGQRCPLGICRMWEVQAHEAARLPMIYAAAWDATGEEKYRTLWRQYVAEAVRQSREPAEHTPVYALLQMQCSLELLGELEPDPALKSEIDAVLRHVAGMAESRGKHAFDRLFGKSAAERAMLGPDWRTVDEWIVQGGYDVPQWGPYRDVWHVTREAGEAALIPLMTDRATLPDAQQARLRTLILKTDYDRTSSCGVVYHLAAYWKARRTGILRAAPGPVGGDDRDAAGGPMVVDADFEGASVRVLAIDEEARRVDFTPGGDPTRGWPCWWSFRLAGLTPGEPITLRLRGSDAVVGTAKPLAASWAMPTRATYSDDGAIWRHTEAGRREGEWMIYSVTPEGDSVQVAWGPPYTPTDAANWVRAMGERSPHATATELCQSGEGRAVPMLHVREGDLPNERRFGVWVQARQHAWESGSSWVAQGFGEWLLSDDADAAWLRRHAEVFLVPVMDVDNVATGNGGKNALPHDHNRDWSDNARWKEVIAARRKIAGLIREERMDVFLDLHNPGPGDQTFFYVLPAEYLQAPAVDLRDQFVERTYARLQRPGAAIPASGKTKATGPDYHPLWRQMSATWVNLHGNPHTVSLCLETAWNTPGSTTVGYRAVGADLAAAAAAYLRERPARP</sequence>
<protein>
    <submittedName>
        <fullName evidence="5">Zinc carboxypeptidase</fullName>
    </submittedName>
</protein>
<dbReference type="PROSITE" id="PS52035">
    <property type="entry name" value="PEPTIDASE_M14"/>
    <property type="match status" value="1"/>
</dbReference>
<evidence type="ECO:0000259" key="4">
    <source>
        <dbReference type="PROSITE" id="PS52035"/>
    </source>
</evidence>
<dbReference type="InterPro" id="IPR050821">
    <property type="entry name" value="Cytosolic_carboxypeptidase"/>
</dbReference>
<comment type="caution">
    <text evidence="2">Lacks conserved residue(s) required for the propagation of feature annotation.</text>
</comment>
<keyword evidence="5" id="KW-0645">Protease</keyword>
<comment type="similarity">
    <text evidence="2">Belongs to the peptidase M14 family.</text>
</comment>
<dbReference type="Pfam" id="PF00246">
    <property type="entry name" value="Peptidase_M14"/>
    <property type="match status" value="1"/>
</dbReference>
<dbReference type="InterPro" id="IPR000834">
    <property type="entry name" value="Peptidase_M14"/>
</dbReference>
<reference evidence="5 6" key="1">
    <citation type="submission" date="2019-02" db="EMBL/GenBank/DDBJ databases">
        <title>Deep-cultivation of Planctomycetes and their phenomic and genomic characterization uncovers novel biology.</title>
        <authorList>
            <person name="Wiegand S."/>
            <person name="Jogler M."/>
            <person name="Boedeker C."/>
            <person name="Pinto D."/>
            <person name="Vollmers J."/>
            <person name="Rivas-Marin E."/>
            <person name="Kohn T."/>
            <person name="Peeters S.H."/>
            <person name="Heuer A."/>
            <person name="Rast P."/>
            <person name="Oberbeckmann S."/>
            <person name="Bunk B."/>
            <person name="Jeske O."/>
            <person name="Meyerdierks A."/>
            <person name="Storesund J.E."/>
            <person name="Kallscheuer N."/>
            <person name="Luecker S."/>
            <person name="Lage O.M."/>
            <person name="Pohl T."/>
            <person name="Merkel B.J."/>
            <person name="Hornburger P."/>
            <person name="Mueller R.-W."/>
            <person name="Bruemmer F."/>
            <person name="Labrenz M."/>
            <person name="Spormann A.M."/>
            <person name="Op den Camp H."/>
            <person name="Overmann J."/>
            <person name="Amann R."/>
            <person name="Jetten M.S.M."/>
            <person name="Mascher T."/>
            <person name="Medema M.H."/>
            <person name="Devos D.P."/>
            <person name="Kaster A.-K."/>
            <person name="Ovreas L."/>
            <person name="Rohde M."/>
            <person name="Galperin M.Y."/>
            <person name="Jogler C."/>
        </authorList>
    </citation>
    <scope>NUCLEOTIDE SEQUENCE [LARGE SCALE GENOMIC DNA]</scope>
    <source>
        <strain evidence="5 6">CA12</strain>
    </source>
</reference>
<accession>A0A517PEZ5</accession>
<feature type="chain" id="PRO_5022193671" evidence="3">
    <location>
        <begin position="27"/>
        <end position="839"/>
    </location>
</feature>